<keyword evidence="6 12" id="KW-0812">Transmembrane</keyword>
<accession>A0A9P8PLY3</accession>
<evidence type="ECO:0000256" key="1">
    <source>
        <dbReference type="ARBA" id="ARBA00004141"/>
    </source>
</evidence>
<evidence type="ECO:0000256" key="3">
    <source>
        <dbReference type="ARBA" id="ARBA00012589"/>
    </source>
</evidence>
<sequence length="1883" mass="216869">MTTTPKELIYDEDASIIYNESQTMPNDQDEILDGHLKNEMDEKGTRYTSIRGFDGMQVDQAPCLASLGPYPSWNEHVPITQFEIKHLMQMLVYKFGFQQSSMDNMYDHLLTQLDSRASRLSPLVALTSLHASYIGGENSNYKKWFFAAQLDLDEEVGFSNMKLHGKAYTRNKKIAKQKNINMKEQRKKAKEAEEEFIQNKMKIEFTPEELERNINYKIADYKWKQKMNDLTSEERIEQIALYLLIWGEANQAKFLPEYLCFIFKCALDYHNATRSTAMDRTPEFTFLNDVITPIYNFLRGQLYSINSDGKLIKKEKDHKDIIGYDDVNQLFWYPEGIERIKLKDSGERIVDIPLKDRYSKLKDCDWNKAFYKTYLENRTWLHLATNFNRIWVIHLTSFWFFTSFNSPTLYTKDYDQLIDNQPVIQSRLSAIALGGTVACLIQLIATVSEWFFVPRAWPGAQRLTKRFILLLIATAINVAPSILIFSVFDLETHSIFAYYLSLVQLIVAITTAFWFAFVPLGKLFSTKIVFRKTKKQTRKSVSSQTFTAAYPQLIGRSRAFSIMLWVSIFTAKFLESYFFLTLSIRDPIRNLSIMNMTRCVGDQYFGKLLCSSQAIIVLGLILFTDLVLFFLDTYLWYIVINCCFSVALSFVLGISILSPWRNVFSRLPKRIYSKIIATSEMEVKYKPKILVSQVWNAIVISMYREHLLPVEMVHKLLYQQVSSEIDGKKKLKSPSFFVAHDDSTFKSSEFFPANSEAERRISFFAQSLSTPIPEPIPVESMPVFTVLIPHYGEKILLSLKEIIKEDNTNSRITLLEYLKQLYPTEWDCFVKDTKLLAIESGALKETSGKYDTTQKLKDFHLTTPGKNSDHTAAGDSDSVADVEGTAMRMDTISVNEKTEEIPFSPIYENVIIPNSLEDNIRQCKIDDLPLYCIGFKTSSPEYSLRTRIWASLRTQTLYRTASGFQNYVRALKLLYRIENPAIVQFYYDNPEGLDVDLEAMAHRKFKLVIAMQRYTKFNIAEREDTDLLLTAYPDIKIAYLEEETDQLHPDGPKIFYSCLIDGFSERNAEGERIPRYRVRLSGNPILGDGKSDNQNHALIFYRGEYIQVIDANQDNYLEECIKIRSILAEFEEIDLDATPPYVPGIAYTPTPAPIAIVGAREYIFSENIGVLGDVAAGKEQTFGTLFARTLAEIGGKLHYGHPDFLNAIFMTTRGGISKSQKGLHLNEDIYAGMTALLRGGRIKHSDYYQCGKGRDLGFGSILNFTTKIGAGMGEQILSREYYYLGTQLPIDRFLSFYYAHAGFHINNLFIVLSVQMFMIVLVNLGALVHESTVCHYNKDTPFTDLQRPIGCYNLQPILNWVTIFVLSVFIVFFIAFIPLLVQELTERGLWKATSRFFHHLMSLSPFFEVFVCQIYATSLIQDVTFGGAKYISTGRGLAVSRIQFFYLYSRFANQSIYSGSKMFLMLLFATSTIWQPSLLWFWITVISMCLAPFIFNPHQFSFYDYFVDYRDFIHWLSRGNSKWHANSWISTVRQSRARYTGYKRSSIGHESENSSDNTLRKSQFKDTYLTELIIPLIVSVFLFSAYTFINAQNGVKNVKPTNSVLRLIILTLFPLVLNMITLLVIFSVSFVFGPILKTCCCLKKAPGVFAASAHTVSVILYLITFEIIWFLEDWNFARALSCILAVISIQDFIFKFITIMLLSRELKHDKINRSWWSGTWFQKAVGWRVITQPLREYIVKIMEMSLFAADFILGHSLLFIQTPLVFVPYIDRWHTMILFWLGPKKQIKGRVLSKAQKRRRLRVVLRYTSLYFTVLSVFMALLIAPIFTSKFVPTFDDQLKGTVFEGLIQPNNQDNDDTGKNAPSTIITTTGTRNDFKTVTWFN</sequence>
<feature type="transmembrane region" description="Helical" evidence="12">
    <location>
        <begin position="1648"/>
        <end position="1671"/>
    </location>
</feature>
<proteinExistence type="inferred from homology"/>
<keyword evidence="8 12" id="KW-0472">Membrane</keyword>
<evidence type="ECO:0000256" key="2">
    <source>
        <dbReference type="ARBA" id="ARBA00009040"/>
    </source>
</evidence>
<dbReference type="OrthoDB" id="1880850at2759"/>
<dbReference type="GO" id="GO:0003843">
    <property type="term" value="F:1,3-beta-D-glucan synthase activity"/>
    <property type="evidence" value="ECO:0007669"/>
    <property type="project" value="UniProtKB-EC"/>
</dbReference>
<comment type="similarity">
    <text evidence="2">Belongs to the glycosyltransferase 48 family.</text>
</comment>
<dbReference type="SMART" id="SM01205">
    <property type="entry name" value="FKS1_dom1"/>
    <property type="match status" value="1"/>
</dbReference>
<feature type="transmembrane region" description="Helical" evidence="12">
    <location>
        <begin position="1609"/>
        <end position="1636"/>
    </location>
</feature>
<feature type="transmembrane region" description="Helical" evidence="12">
    <location>
        <begin position="562"/>
        <end position="584"/>
    </location>
</feature>
<protein>
    <recommendedName>
        <fullName evidence="3">1,3-beta-glucan synthase</fullName>
        <ecNumber evidence="3">2.4.1.34</ecNumber>
    </recommendedName>
    <alternativeName>
        <fullName evidence="9">1,3-beta-D-glucan-UDP glucosyltransferase</fullName>
    </alternativeName>
</protein>
<feature type="transmembrane region" description="Helical" evidence="12">
    <location>
        <begin position="604"/>
        <end position="628"/>
    </location>
</feature>
<dbReference type="Pfam" id="PF23605">
    <property type="entry name" value="FKS1_dom2"/>
    <property type="match status" value="1"/>
</dbReference>
<reference evidence="14" key="2">
    <citation type="submission" date="2021-01" db="EMBL/GenBank/DDBJ databases">
        <authorList>
            <person name="Schikora-Tamarit M.A."/>
        </authorList>
    </citation>
    <scope>NUCLEOTIDE SEQUENCE</scope>
    <source>
        <strain evidence="14">CBS6341</strain>
    </source>
</reference>
<keyword evidence="11" id="KW-0175">Coiled coil</keyword>
<keyword evidence="5" id="KW-0808">Transferase</keyword>
<dbReference type="InterPro" id="IPR056261">
    <property type="entry name" value="FKS1-like_dom2"/>
</dbReference>
<comment type="subcellular location">
    <subcellularLocation>
        <location evidence="1">Membrane</location>
        <topology evidence="1">Multi-pass membrane protein</topology>
    </subcellularLocation>
</comment>
<comment type="catalytic activity">
    <reaction evidence="10">
        <text>[(1-&gt;3)-beta-D-glucosyl](n) + UDP-alpha-D-glucose = [(1-&gt;3)-beta-D-glucosyl](n+1) + UDP + H(+)</text>
        <dbReference type="Rhea" id="RHEA:21476"/>
        <dbReference type="Rhea" id="RHEA-COMP:11146"/>
        <dbReference type="Rhea" id="RHEA-COMP:14303"/>
        <dbReference type="ChEBI" id="CHEBI:15378"/>
        <dbReference type="ChEBI" id="CHEBI:37671"/>
        <dbReference type="ChEBI" id="CHEBI:58223"/>
        <dbReference type="ChEBI" id="CHEBI:58885"/>
        <dbReference type="EC" id="2.4.1.34"/>
    </reaction>
</comment>
<dbReference type="Proteomes" id="UP000769528">
    <property type="component" value="Unassembled WGS sequence"/>
</dbReference>
<feature type="transmembrane region" description="Helical" evidence="12">
    <location>
        <begin position="1357"/>
        <end position="1381"/>
    </location>
</feature>
<feature type="transmembrane region" description="Helical" evidence="12">
    <location>
        <begin position="1677"/>
        <end position="1703"/>
    </location>
</feature>
<keyword evidence="7 12" id="KW-1133">Transmembrane helix</keyword>
<feature type="transmembrane region" description="Helical" evidence="12">
    <location>
        <begin position="1308"/>
        <end position="1328"/>
    </location>
</feature>
<dbReference type="EC" id="2.4.1.34" evidence="3"/>
<dbReference type="PANTHER" id="PTHR12741">
    <property type="entry name" value="LYST-INTERACTING PROTEIN LIP5 DOPAMINE RESPONSIVE PROTEIN DRG-1"/>
    <property type="match status" value="1"/>
</dbReference>
<evidence type="ECO:0000256" key="10">
    <source>
        <dbReference type="ARBA" id="ARBA00047777"/>
    </source>
</evidence>
<feature type="transmembrane region" description="Helical" evidence="12">
    <location>
        <begin position="467"/>
        <end position="488"/>
    </location>
</feature>
<gene>
    <name evidence="14" type="ORF">WICMUC_003099</name>
</gene>
<reference evidence="14" key="1">
    <citation type="journal article" date="2021" name="Open Biol.">
        <title>Shared evolutionary footprints suggest mitochondrial oxidative damage underlies multiple complex I losses in fungi.</title>
        <authorList>
            <person name="Schikora-Tamarit M.A."/>
            <person name="Marcet-Houben M."/>
            <person name="Nosek J."/>
            <person name="Gabaldon T."/>
        </authorList>
    </citation>
    <scope>NUCLEOTIDE SEQUENCE</scope>
    <source>
        <strain evidence="14">CBS6341</strain>
    </source>
</reference>
<feature type="transmembrane region" description="Helical" evidence="12">
    <location>
        <begin position="495"/>
        <end position="517"/>
    </location>
</feature>
<dbReference type="PANTHER" id="PTHR12741:SF15">
    <property type="entry name" value="1,3-BETA-GLUCAN SYNTHASE COMPONENT FKS3"/>
    <property type="match status" value="1"/>
</dbReference>
<feature type="transmembrane region" description="Helical" evidence="12">
    <location>
        <begin position="634"/>
        <end position="660"/>
    </location>
</feature>
<evidence type="ECO:0000256" key="7">
    <source>
        <dbReference type="ARBA" id="ARBA00022989"/>
    </source>
</evidence>
<dbReference type="GO" id="GO:0006075">
    <property type="term" value="P:(1-&gt;3)-beta-D-glucan biosynthetic process"/>
    <property type="evidence" value="ECO:0007669"/>
    <property type="project" value="InterPro"/>
</dbReference>
<dbReference type="InterPro" id="IPR026899">
    <property type="entry name" value="FKS1-like_dom1"/>
</dbReference>
<keyword evidence="15" id="KW-1185">Reference proteome</keyword>
<feature type="domain" description="1,3-beta-glucan synthase component FKS1-like" evidence="13">
    <location>
        <begin position="233"/>
        <end position="345"/>
    </location>
</feature>
<dbReference type="Pfam" id="PF02364">
    <property type="entry name" value="Glucan_synthase"/>
    <property type="match status" value="1"/>
</dbReference>
<comment type="caution">
    <text evidence="14">The sequence shown here is derived from an EMBL/GenBank/DDBJ whole genome shotgun (WGS) entry which is preliminary data.</text>
</comment>
<evidence type="ECO:0000256" key="12">
    <source>
        <dbReference type="SAM" id="Phobius"/>
    </source>
</evidence>
<evidence type="ECO:0000256" key="8">
    <source>
        <dbReference type="ARBA" id="ARBA00023136"/>
    </source>
</evidence>
<evidence type="ECO:0000256" key="4">
    <source>
        <dbReference type="ARBA" id="ARBA00022676"/>
    </source>
</evidence>
<evidence type="ECO:0000256" key="11">
    <source>
        <dbReference type="SAM" id="Coils"/>
    </source>
</evidence>
<dbReference type="EMBL" id="JAEUBF010000838">
    <property type="protein sequence ID" value="KAH3674683.1"/>
    <property type="molecule type" value="Genomic_DNA"/>
</dbReference>
<feature type="coiled-coil region" evidence="11">
    <location>
        <begin position="172"/>
        <end position="202"/>
    </location>
</feature>
<dbReference type="GO" id="GO:0000148">
    <property type="term" value="C:1,3-beta-D-glucan synthase complex"/>
    <property type="evidence" value="ECO:0007669"/>
    <property type="project" value="InterPro"/>
</dbReference>
<keyword evidence="4" id="KW-0328">Glycosyltransferase</keyword>
<dbReference type="GO" id="GO:0051278">
    <property type="term" value="P:fungal-type cell wall polysaccharide biosynthetic process"/>
    <property type="evidence" value="ECO:0007669"/>
    <property type="project" value="TreeGrafter"/>
</dbReference>
<organism evidence="14 15">
    <name type="scientific">Wickerhamomyces mucosus</name>
    <dbReference type="NCBI Taxonomy" id="1378264"/>
    <lineage>
        <taxon>Eukaryota</taxon>
        <taxon>Fungi</taxon>
        <taxon>Dikarya</taxon>
        <taxon>Ascomycota</taxon>
        <taxon>Saccharomycotina</taxon>
        <taxon>Saccharomycetes</taxon>
        <taxon>Phaffomycetales</taxon>
        <taxon>Wickerhamomycetaceae</taxon>
        <taxon>Wickerhamomyces</taxon>
    </lineage>
</organism>
<evidence type="ECO:0000313" key="14">
    <source>
        <dbReference type="EMBL" id="KAH3674683.1"/>
    </source>
</evidence>
<evidence type="ECO:0000313" key="15">
    <source>
        <dbReference type="Proteomes" id="UP000769528"/>
    </source>
</evidence>
<dbReference type="Pfam" id="PF14288">
    <property type="entry name" value="FKS1_dom1"/>
    <property type="match status" value="1"/>
</dbReference>
<evidence type="ECO:0000256" key="5">
    <source>
        <dbReference type="ARBA" id="ARBA00022679"/>
    </source>
</evidence>
<name>A0A9P8PLY3_9ASCO</name>
<evidence type="ECO:0000256" key="6">
    <source>
        <dbReference type="ARBA" id="ARBA00022692"/>
    </source>
</evidence>
<dbReference type="InterPro" id="IPR003440">
    <property type="entry name" value="Glyco_trans_48_dom"/>
</dbReference>
<evidence type="ECO:0000259" key="13">
    <source>
        <dbReference type="SMART" id="SM01205"/>
    </source>
</evidence>
<dbReference type="GO" id="GO:0005886">
    <property type="term" value="C:plasma membrane"/>
    <property type="evidence" value="ECO:0007669"/>
    <property type="project" value="TreeGrafter"/>
</dbReference>
<evidence type="ECO:0000256" key="9">
    <source>
        <dbReference type="ARBA" id="ARBA00031935"/>
    </source>
</evidence>
<feature type="transmembrane region" description="Helical" evidence="12">
    <location>
        <begin position="1568"/>
        <end position="1589"/>
    </location>
</feature>
<feature type="transmembrane region" description="Helical" evidence="12">
    <location>
        <begin position="430"/>
        <end position="452"/>
    </location>
</feature>
<feature type="transmembrane region" description="Helical" evidence="12">
    <location>
        <begin position="1804"/>
        <end position="1827"/>
    </location>
</feature>
<feature type="transmembrane region" description="Helical" evidence="12">
    <location>
        <begin position="1479"/>
        <end position="1495"/>
    </location>
</feature>